<protein>
    <submittedName>
        <fullName evidence="2">Benzoate membrane transport protein</fullName>
    </submittedName>
</protein>
<dbReference type="Pfam" id="PF03594">
    <property type="entry name" value="BenE"/>
    <property type="match status" value="1"/>
</dbReference>
<reference evidence="3" key="1">
    <citation type="submission" date="2016-10" db="EMBL/GenBank/DDBJ databases">
        <authorList>
            <person name="Varghese N."/>
            <person name="Submissions S."/>
        </authorList>
    </citation>
    <scope>NUCLEOTIDE SEQUENCE [LARGE SCALE GENOMIC DNA]</scope>
    <source>
        <strain evidence="3">JCM 18195</strain>
    </source>
</reference>
<feature type="transmembrane region" description="Helical" evidence="1">
    <location>
        <begin position="45"/>
        <end position="64"/>
    </location>
</feature>
<keyword evidence="1" id="KW-0472">Membrane</keyword>
<dbReference type="AlphaFoldDB" id="A0A1I5U2K0"/>
<feature type="transmembrane region" description="Helical" evidence="1">
    <location>
        <begin position="247"/>
        <end position="276"/>
    </location>
</feature>
<dbReference type="RefSeq" id="WP_092431178.1">
    <property type="nucleotide sequence ID" value="NZ_FOXM01000007.1"/>
</dbReference>
<dbReference type="PANTHER" id="PTHR30199:SF0">
    <property type="entry name" value="INNER MEMBRANE PROTEIN YDCO"/>
    <property type="match status" value="1"/>
</dbReference>
<keyword evidence="3" id="KW-1185">Reference proteome</keyword>
<sequence>MRHFPAASHLSAGLIAVLVGFTSSAVIIFQAAAAAGASPAQVSSWLWALCLGCGLTSIGLSLYYRAPLLTAWSTPGAALLAGSLGGLGMAEAVGAFLFSAALITFSGVSGLFARLMQRIPQALAAAMLAGVLLRFGLELFGAFEQQALLVGSLFLAYLLGKRLLPRYAILLVLLLGIGLAWQLDLLHGQRVELALATPQFTAPVFSWQALIGVGIPLFVVTMASQNLPGVAVLRTSGYQQVPVSPLIAWTGLASLLLAPFGGFAINLAAITAAICAGPEAGHEPQRRYWAAVCAGVCYLLIGLFGASVTSLFAALPQALILAIAGLALLVTLSNSLAGALQDVRQREPALITFLVTASGLSLLGVGAAFWGLVAGGLASAVLNGNLSRRVG</sequence>
<feature type="transmembrane region" description="Helical" evidence="1">
    <location>
        <begin position="163"/>
        <end position="183"/>
    </location>
</feature>
<organism evidence="2 3">
    <name type="scientific">Geopseudomonas sagittaria</name>
    <dbReference type="NCBI Taxonomy" id="1135990"/>
    <lineage>
        <taxon>Bacteria</taxon>
        <taxon>Pseudomonadati</taxon>
        <taxon>Pseudomonadota</taxon>
        <taxon>Gammaproteobacteria</taxon>
        <taxon>Pseudomonadales</taxon>
        <taxon>Pseudomonadaceae</taxon>
        <taxon>Geopseudomonas</taxon>
    </lineage>
</organism>
<dbReference type="EMBL" id="FOXM01000007">
    <property type="protein sequence ID" value="SFP89513.1"/>
    <property type="molecule type" value="Genomic_DNA"/>
</dbReference>
<keyword evidence="1" id="KW-0812">Transmembrane</keyword>
<feature type="transmembrane region" description="Helical" evidence="1">
    <location>
        <begin position="12"/>
        <end position="33"/>
    </location>
</feature>
<evidence type="ECO:0000313" key="3">
    <source>
        <dbReference type="Proteomes" id="UP000243084"/>
    </source>
</evidence>
<dbReference type="InterPro" id="IPR004711">
    <property type="entry name" value="Benzoate_Transporter"/>
</dbReference>
<feature type="transmembrane region" description="Helical" evidence="1">
    <location>
        <begin position="122"/>
        <end position="143"/>
    </location>
</feature>
<evidence type="ECO:0000313" key="2">
    <source>
        <dbReference type="EMBL" id="SFP89513.1"/>
    </source>
</evidence>
<feature type="transmembrane region" description="Helical" evidence="1">
    <location>
        <begin position="96"/>
        <end position="115"/>
    </location>
</feature>
<dbReference type="Proteomes" id="UP000243084">
    <property type="component" value="Unassembled WGS sequence"/>
</dbReference>
<evidence type="ECO:0000256" key="1">
    <source>
        <dbReference type="SAM" id="Phobius"/>
    </source>
</evidence>
<proteinExistence type="predicted"/>
<feature type="transmembrane region" description="Helical" evidence="1">
    <location>
        <begin position="318"/>
        <end position="337"/>
    </location>
</feature>
<gene>
    <name evidence="2" type="ORF">SAMN05216229_107121</name>
</gene>
<dbReference type="OrthoDB" id="9792424at2"/>
<name>A0A1I5U2K0_9GAMM</name>
<keyword evidence="1" id="KW-1133">Transmembrane helix</keyword>
<dbReference type="GO" id="GO:0005886">
    <property type="term" value="C:plasma membrane"/>
    <property type="evidence" value="ECO:0007669"/>
    <property type="project" value="TreeGrafter"/>
</dbReference>
<accession>A0A1I5U2K0</accession>
<feature type="transmembrane region" description="Helical" evidence="1">
    <location>
        <begin position="71"/>
        <end position="90"/>
    </location>
</feature>
<feature type="transmembrane region" description="Helical" evidence="1">
    <location>
        <begin position="204"/>
        <end position="227"/>
    </location>
</feature>
<feature type="transmembrane region" description="Helical" evidence="1">
    <location>
        <begin position="349"/>
        <end position="373"/>
    </location>
</feature>
<feature type="transmembrane region" description="Helical" evidence="1">
    <location>
        <begin position="288"/>
        <end position="312"/>
    </location>
</feature>
<dbReference type="NCBIfam" id="TIGR00843">
    <property type="entry name" value="benE"/>
    <property type="match status" value="1"/>
</dbReference>
<dbReference type="GO" id="GO:0042925">
    <property type="term" value="F:benzoate transmembrane transporter activity"/>
    <property type="evidence" value="ECO:0007669"/>
    <property type="project" value="InterPro"/>
</dbReference>
<dbReference type="PANTHER" id="PTHR30199">
    <property type="entry name" value="MFS FAMILY TRANSPORTER, PREDICTED SUBSTRATE BENZOATE"/>
    <property type="match status" value="1"/>
</dbReference>